<reference evidence="3" key="1">
    <citation type="submission" date="2025-08" db="UniProtKB">
        <authorList>
            <consortium name="RefSeq"/>
        </authorList>
    </citation>
    <scope>IDENTIFICATION</scope>
</reference>
<feature type="region of interest" description="Disordered" evidence="1">
    <location>
        <begin position="1"/>
        <end position="77"/>
    </location>
</feature>
<gene>
    <name evidence="3" type="primary">cipcb</name>
</gene>
<dbReference type="PANTHER" id="PTHR34648:SF6">
    <property type="entry name" value="CLOCK-INTERACTING PACEMAKER-RELATED"/>
    <property type="match status" value="1"/>
</dbReference>
<evidence type="ECO:0000313" key="2">
    <source>
        <dbReference type="Proteomes" id="UP000504630"/>
    </source>
</evidence>
<dbReference type="GO" id="GO:0045892">
    <property type="term" value="P:negative regulation of DNA-templated transcription"/>
    <property type="evidence" value="ECO:0007669"/>
    <property type="project" value="InterPro"/>
</dbReference>
<feature type="compositionally biased region" description="Basic residues" evidence="1">
    <location>
        <begin position="1"/>
        <end position="19"/>
    </location>
</feature>
<dbReference type="AlphaFoldDB" id="A0A6J2P793"/>
<feature type="compositionally biased region" description="Polar residues" evidence="1">
    <location>
        <begin position="61"/>
        <end position="77"/>
    </location>
</feature>
<dbReference type="InParanoid" id="A0A6J2P793"/>
<feature type="compositionally biased region" description="Low complexity" evidence="1">
    <location>
        <begin position="221"/>
        <end position="230"/>
    </location>
</feature>
<proteinExistence type="predicted"/>
<organism evidence="2 3">
    <name type="scientific">Cottoperca gobio</name>
    <name type="common">Frogmouth</name>
    <name type="synonym">Aphritis gobio</name>
    <dbReference type="NCBI Taxonomy" id="56716"/>
    <lineage>
        <taxon>Eukaryota</taxon>
        <taxon>Metazoa</taxon>
        <taxon>Chordata</taxon>
        <taxon>Craniata</taxon>
        <taxon>Vertebrata</taxon>
        <taxon>Euteleostomi</taxon>
        <taxon>Actinopterygii</taxon>
        <taxon>Neopterygii</taxon>
        <taxon>Teleostei</taxon>
        <taxon>Neoteleostei</taxon>
        <taxon>Acanthomorphata</taxon>
        <taxon>Eupercaria</taxon>
        <taxon>Perciformes</taxon>
        <taxon>Notothenioidei</taxon>
        <taxon>Bovichtidae</taxon>
        <taxon>Cottoperca</taxon>
    </lineage>
</organism>
<keyword evidence="2" id="KW-1185">Reference proteome</keyword>
<dbReference type="Pfam" id="PF15800">
    <property type="entry name" value="CiPC"/>
    <property type="match status" value="1"/>
</dbReference>
<dbReference type="GO" id="GO:0042754">
    <property type="term" value="P:negative regulation of circadian rhythm"/>
    <property type="evidence" value="ECO:0007669"/>
    <property type="project" value="InterPro"/>
</dbReference>
<feature type="region of interest" description="Disordered" evidence="1">
    <location>
        <begin position="135"/>
        <end position="308"/>
    </location>
</feature>
<dbReference type="GeneID" id="115003613"/>
<dbReference type="Proteomes" id="UP000504630">
    <property type="component" value="Chromosome 24"/>
</dbReference>
<feature type="compositionally biased region" description="Basic and acidic residues" evidence="1">
    <location>
        <begin position="295"/>
        <end position="308"/>
    </location>
</feature>
<feature type="compositionally biased region" description="Polar residues" evidence="1">
    <location>
        <begin position="36"/>
        <end position="54"/>
    </location>
</feature>
<dbReference type="GO" id="GO:0005634">
    <property type="term" value="C:nucleus"/>
    <property type="evidence" value="ECO:0007669"/>
    <property type="project" value="TreeGrafter"/>
</dbReference>
<dbReference type="InterPro" id="IPR031602">
    <property type="entry name" value="CIPC"/>
</dbReference>
<feature type="compositionally biased region" description="Polar residues" evidence="1">
    <location>
        <begin position="231"/>
        <end position="243"/>
    </location>
</feature>
<protein>
    <submittedName>
        <fullName evidence="3">CLOCK-interacting pacemaker</fullName>
    </submittedName>
</protein>
<dbReference type="OrthoDB" id="6374619at2759"/>
<feature type="compositionally biased region" description="Low complexity" evidence="1">
    <location>
        <begin position="172"/>
        <end position="196"/>
    </location>
</feature>
<evidence type="ECO:0000313" key="3">
    <source>
        <dbReference type="RefSeq" id="XP_029281340.1"/>
    </source>
</evidence>
<accession>A0A6J2P793</accession>
<name>A0A6J2P793_COTGO</name>
<dbReference type="CTD" id="101883257"/>
<dbReference type="KEGG" id="cgob:115003613"/>
<feature type="compositionally biased region" description="Low complexity" evidence="1">
    <location>
        <begin position="248"/>
        <end position="269"/>
    </location>
</feature>
<dbReference type="PANTHER" id="PTHR34648">
    <property type="entry name" value="CLOCK-INTERACTING PACEMAKER"/>
    <property type="match status" value="1"/>
</dbReference>
<feature type="compositionally biased region" description="Polar residues" evidence="1">
    <location>
        <begin position="271"/>
        <end position="294"/>
    </location>
</feature>
<sequence length="394" mass="42685">MSTKRKAEHHSRAANRPRIIKSGGSRADSERDSGFSDASSEHMSTMDITDSENSPRPVVQQGLQTSGSGPQSSQLAVVGGSYSSLSPMIIMNNVLLNQPGDNPAALKPWGFSPTVEVVQPVVQQPQVVFLRPVVSRQTSPVSKEASSRHRRPKKYLPILKSYPKIAPHPGDSASSSGRGTASSFSSTTSSSSSSWSERGRSLTTNQRQHCLREKQKRNLCGGTSNSGSTTPSLPATPITTSPLLQRRLSLPTTETSSSPARERPSSAVSQAEFSTSLSVKHTNSPVSRAVTQEKSSSREGNHSDNDADAKRKRFCNTYNILSKSGLLDIALRTKELNRQNRRTQNDLDQLKEHTDLFLQALYSGDTSICVKLQASLPVEDGEKDRAAQTSLKAD</sequence>
<evidence type="ECO:0000256" key="1">
    <source>
        <dbReference type="SAM" id="MobiDB-lite"/>
    </source>
</evidence>
<dbReference type="RefSeq" id="XP_029281340.1">
    <property type="nucleotide sequence ID" value="XM_029425480.1"/>
</dbReference>